<proteinExistence type="predicted"/>
<sequence length="82" mass="9518">MALSVLFSCCAKLYPETWQRRFVPLLDMPCRIAPTDIYVRLMNEETRTAKVRSLFKEPSQPTDYSTFCSKPRLPRGCGWVLT</sequence>
<dbReference type="RefSeq" id="XP_024720899.1">
    <property type="nucleotide sequence ID" value="XM_024865013.1"/>
</dbReference>
<evidence type="ECO:0000313" key="1">
    <source>
        <dbReference type="EMBL" id="PSS18547.1"/>
    </source>
</evidence>
<gene>
    <name evidence="1" type="ORF">M430DRAFT_241046</name>
</gene>
<protein>
    <submittedName>
        <fullName evidence="1">Uncharacterized protein</fullName>
    </submittedName>
</protein>
<reference evidence="1 2" key="1">
    <citation type="journal article" date="2018" name="New Phytol.">
        <title>Comparative genomics and transcriptomics depict ericoid mycorrhizal fungi as versatile saprotrophs and plant mutualists.</title>
        <authorList>
            <person name="Martino E."/>
            <person name="Morin E."/>
            <person name="Grelet G.A."/>
            <person name="Kuo A."/>
            <person name="Kohler A."/>
            <person name="Daghino S."/>
            <person name="Barry K.W."/>
            <person name="Cichocki N."/>
            <person name="Clum A."/>
            <person name="Dockter R.B."/>
            <person name="Hainaut M."/>
            <person name="Kuo R.C."/>
            <person name="LaButti K."/>
            <person name="Lindahl B.D."/>
            <person name="Lindquist E.A."/>
            <person name="Lipzen A."/>
            <person name="Khouja H.R."/>
            <person name="Magnuson J."/>
            <person name="Murat C."/>
            <person name="Ohm R.A."/>
            <person name="Singer S.W."/>
            <person name="Spatafora J.W."/>
            <person name="Wang M."/>
            <person name="Veneault-Fourrey C."/>
            <person name="Henrissat B."/>
            <person name="Grigoriev I.V."/>
            <person name="Martin F.M."/>
            <person name="Perotto S."/>
        </authorList>
    </citation>
    <scope>NUCLEOTIDE SEQUENCE [LARGE SCALE GENOMIC DNA]</scope>
    <source>
        <strain evidence="1 2">ATCC 22711</strain>
    </source>
</reference>
<dbReference type="AlphaFoldDB" id="A0A2T3B1X1"/>
<accession>A0A2T3B1X1</accession>
<organism evidence="1 2">
    <name type="scientific">Amorphotheca resinae ATCC 22711</name>
    <dbReference type="NCBI Taxonomy" id="857342"/>
    <lineage>
        <taxon>Eukaryota</taxon>
        <taxon>Fungi</taxon>
        <taxon>Dikarya</taxon>
        <taxon>Ascomycota</taxon>
        <taxon>Pezizomycotina</taxon>
        <taxon>Leotiomycetes</taxon>
        <taxon>Helotiales</taxon>
        <taxon>Amorphothecaceae</taxon>
        <taxon>Amorphotheca</taxon>
    </lineage>
</organism>
<dbReference type="InParanoid" id="A0A2T3B1X1"/>
<evidence type="ECO:0000313" key="2">
    <source>
        <dbReference type="Proteomes" id="UP000241818"/>
    </source>
</evidence>
<keyword evidence="2" id="KW-1185">Reference proteome</keyword>
<dbReference type="EMBL" id="KZ679011">
    <property type="protein sequence ID" value="PSS18547.1"/>
    <property type="molecule type" value="Genomic_DNA"/>
</dbReference>
<dbReference type="Proteomes" id="UP000241818">
    <property type="component" value="Unassembled WGS sequence"/>
</dbReference>
<dbReference type="GeneID" id="36573094"/>
<name>A0A2T3B1X1_AMORE</name>